<evidence type="ECO:0008006" key="3">
    <source>
        <dbReference type="Google" id="ProtNLM"/>
    </source>
</evidence>
<name>A0ABZ2X3K8_9HYPO</name>
<dbReference type="EMBL" id="CP151264">
    <property type="protein sequence ID" value="WZH47331.1"/>
    <property type="molecule type" value="Genomic_DNA"/>
</dbReference>
<gene>
    <name evidence="1" type="ORF">QYS62_008475</name>
</gene>
<evidence type="ECO:0000313" key="1">
    <source>
        <dbReference type="EMBL" id="WZH47331.1"/>
    </source>
</evidence>
<protein>
    <recommendedName>
        <fullName evidence="3">NACHT-NTPase and P-loop NTPases N-terminal domain-containing protein</fullName>
    </recommendedName>
</protein>
<evidence type="ECO:0000313" key="2">
    <source>
        <dbReference type="Proteomes" id="UP001489902"/>
    </source>
</evidence>
<dbReference type="Proteomes" id="UP001489902">
    <property type="component" value="Chromosome 5"/>
</dbReference>
<keyword evidence="2" id="KW-1185">Reference proteome</keyword>
<accession>A0ABZ2X3K8</accession>
<organism evidence="1 2">
    <name type="scientific">Fusarium acuminatum</name>
    <dbReference type="NCBI Taxonomy" id="5515"/>
    <lineage>
        <taxon>Eukaryota</taxon>
        <taxon>Fungi</taxon>
        <taxon>Dikarya</taxon>
        <taxon>Ascomycota</taxon>
        <taxon>Pezizomycotina</taxon>
        <taxon>Sordariomycetes</taxon>
        <taxon>Hypocreomycetidae</taxon>
        <taxon>Hypocreales</taxon>
        <taxon>Nectriaceae</taxon>
        <taxon>Fusarium</taxon>
        <taxon>Fusarium tricinctum species complex</taxon>
    </lineage>
</organism>
<sequence>MAEILGLASSIITIVGVAGKLGTSTVRLKRLWDEVQDVPESIRRCIDHLELLAPAIEEMDNEFQQTRHMVQNDNAAKRSLEYSRKAVETLETLVRDMESQITATRKRKRFVAQFKVMIKKEVMEEHQRQLNSALQLVSLSQQTYLM</sequence>
<reference evidence="1 2" key="1">
    <citation type="submission" date="2024-04" db="EMBL/GenBank/DDBJ databases">
        <title>Complete genome sequence of Fusarium acuminatum.</title>
        <authorList>
            <person name="Lan B."/>
        </authorList>
    </citation>
    <scope>NUCLEOTIDE SEQUENCE [LARGE SCALE GENOMIC DNA]</scope>
    <source>
        <strain evidence="1">1A</strain>
    </source>
</reference>
<proteinExistence type="predicted"/>